<reference evidence="2" key="1">
    <citation type="submission" date="2020-02" db="EMBL/GenBank/DDBJ databases">
        <authorList>
            <person name="Meier V. D."/>
        </authorList>
    </citation>
    <scope>NUCLEOTIDE SEQUENCE</scope>
    <source>
        <strain evidence="2">AVDCRST_MAG05</strain>
    </source>
</reference>
<evidence type="ECO:0000256" key="1">
    <source>
        <dbReference type="SAM" id="MobiDB-lite"/>
    </source>
</evidence>
<feature type="non-terminal residue" evidence="2">
    <location>
        <position position="71"/>
    </location>
</feature>
<proteinExistence type="predicted"/>
<feature type="non-terminal residue" evidence="2">
    <location>
        <position position="1"/>
    </location>
</feature>
<accession>A0A6J4RZ35</accession>
<dbReference type="EMBL" id="CADCVM010000151">
    <property type="protein sequence ID" value="CAA9482256.1"/>
    <property type="molecule type" value="Genomic_DNA"/>
</dbReference>
<name>A0A6J4RZ35_9ACTN</name>
<dbReference type="AlphaFoldDB" id="A0A6J4RZ35"/>
<feature type="region of interest" description="Disordered" evidence="1">
    <location>
        <begin position="1"/>
        <end position="41"/>
    </location>
</feature>
<evidence type="ECO:0000313" key="2">
    <source>
        <dbReference type="EMBL" id="CAA9482256.1"/>
    </source>
</evidence>
<gene>
    <name evidence="2" type="ORF">AVDCRST_MAG05-1359</name>
</gene>
<protein>
    <submittedName>
        <fullName evidence="2">Uncharacterized protein</fullName>
    </submittedName>
</protein>
<organism evidence="2">
    <name type="scientific">uncultured Rubrobacteraceae bacterium</name>
    <dbReference type="NCBI Taxonomy" id="349277"/>
    <lineage>
        <taxon>Bacteria</taxon>
        <taxon>Bacillati</taxon>
        <taxon>Actinomycetota</taxon>
        <taxon>Rubrobacteria</taxon>
        <taxon>Rubrobacterales</taxon>
        <taxon>Rubrobacteraceae</taxon>
        <taxon>environmental samples</taxon>
    </lineage>
</organism>
<sequence>ARHQHATVRREVQGGRQKRAGHLGIGETAPHRRTLRSHPTPFAQRSASLVLGSASTLLLPKTNSHTSPGKI</sequence>